<dbReference type="Proteomes" id="UP000054015">
    <property type="component" value="Unassembled WGS sequence"/>
</dbReference>
<evidence type="ECO:0000313" key="4">
    <source>
        <dbReference type="Proteomes" id="UP000054015"/>
    </source>
</evidence>
<reference evidence="3" key="1">
    <citation type="journal article" date="2015" name="MBio">
        <title>Genome-resolved metagenomic analysis reveals roles for candidate phyla and other microbial community members in biogeochemical transformations in oil reservoirs.</title>
        <authorList>
            <person name="Hu P."/>
            <person name="Tom L."/>
            <person name="Singh A."/>
            <person name="Thomas B.C."/>
            <person name="Baker B.J."/>
            <person name="Piceno Y.M."/>
            <person name="Andersen G.L."/>
            <person name="Banfield J.F."/>
        </authorList>
    </citation>
    <scope>NUCLEOTIDE SEQUENCE [LARGE SCALE GENOMIC DNA]</scope>
    <source>
        <strain evidence="3">49_2300</strain>
        <strain evidence="2">49_95</strain>
    </source>
</reference>
<dbReference type="Proteomes" id="UP000054307">
    <property type="component" value="Unassembled WGS sequence"/>
</dbReference>
<reference evidence="4 5" key="2">
    <citation type="journal article" date="2015" name="MBio">
        <title>Genome-Resolved Metagenomic Analysis Reveals Roles for Candidate Phyla and Other Microbial Community Members in Biogeochemical Transformations in Oil Reservoirs.</title>
        <authorList>
            <person name="Hu P."/>
            <person name="Tom L."/>
            <person name="Singh A."/>
            <person name="Thomas B.C."/>
            <person name="Baker B.J."/>
            <person name="Piceno Y.M."/>
            <person name="Andersen G.L."/>
            <person name="Banfield J.F."/>
        </authorList>
    </citation>
    <scope>NUCLEOTIDE SEQUENCE [LARGE SCALE GENOMIC DNA]</scope>
</reference>
<dbReference type="OMA" id="CNCIMIY"/>
<dbReference type="EMBL" id="LGEX01000031">
    <property type="protein sequence ID" value="KUK06537.1"/>
    <property type="molecule type" value="Genomic_DNA"/>
</dbReference>
<proteinExistence type="predicted"/>
<name>A0A101E0J4_ARCFL</name>
<dbReference type="PATRIC" id="fig|2234.6.peg.414"/>
<protein>
    <recommendedName>
        <fullName evidence="6">Lysine biosynthesis protein LysW</fullName>
    </recommendedName>
</protein>
<feature type="region of interest" description="Disordered" evidence="1">
    <location>
        <begin position="57"/>
        <end position="83"/>
    </location>
</feature>
<sequence>MAVKLIRCPSCGEEIEITDLYEGVEIQCSLCNSIMVYQEGKLLLLDTNEEFDLDELESVEEEEEFEDYDEFEEEEEYYYDDEY</sequence>
<evidence type="ECO:0008006" key="6">
    <source>
        <dbReference type="Google" id="ProtNLM"/>
    </source>
</evidence>
<evidence type="ECO:0000313" key="2">
    <source>
        <dbReference type="EMBL" id="KUJ94380.1"/>
    </source>
</evidence>
<accession>A0A101E0J4</accession>
<evidence type="ECO:0000313" key="3">
    <source>
        <dbReference type="EMBL" id="KUK06537.1"/>
    </source>
</evidence>
<dbReference type="EMBL" id="LGEQ01000005">
    <property type="protein sequence ID" value="KUJ94380.1"/>
    <property type="molecule type" value="Genomic_DNA"/>
</dbReference>
<evidence type="ECO:0000313" key="5">
    <source>
        <dbReference type="Proteomes" id="UP000054307"/>
    </source>
</evidence>
<organism evidence="3 4">
    <name type="scientific">Archaeoglobus fulgidus</name>
    <dbReference type="NCBI Taxonomy" id="2234"/>
    <lineage>
        <taxon>Archaea</taxon>
        <taxon>Methanobacteriati</taxon>
        <taxon>Methanobacteriota</taxon>
        <taxon>Archaeoglobi</taxon>
        <taxon>Archaeoglobales</taxon>
        <taxon>Archaeoglobaceae</taxon>
        <taxon>Archaeoglobus</taxon>
    </lineage>
</organism>
<gene>
    <name evidence="2" type="ORF">XD40_0474</name>
    <name evidence="3" type="ORF">XD48_1217</name>
</gene>
<comment type="caution">
    <text evidence="3">The sequence shown here is derived from an EMBL/GenBank/DDBJ whole genome shotgun (WGS) entry which is preliminary data.</text>
</comment>
<dbReference type="AlphaFoldDB" id="A0A101E0J4"/>
<evidence type="ECO:0000256" key="1">
    <source>
        <dbReference type="SAM" id="MobiDB-lite"/>
    </source>
</evidence>